<evidence type="ECO:0000313" key="4">
    <source>
        <dbReference type="EMBL" id="NYI67127.1"/>
    </source>
</evidence>
<reference evidence="4 5" key="1">
    <citation type="submission" date="2020-07" db="EMBL/GenBank/DDBJ databases">
        <title>Sequencing the genomes of 1000 actinobacteria strains.</title>
        <authorList>
            <person name="Klenk H.-P."/>
        </authorList>
    </citation>
    <scope>NUCLEOTIDE SEQUENCE [LARGE SCALE GENOMIC DNA]</scope>
    <source>
        <strain evidence="4 5">DSM 26341</strain>
    </source>
</reference>
<dbReference type="Proteomes" id="UP000539111">
    <property type="component" value="Unassembled WGS sequence"/>
</dbReference>
<feature type="region of interest" description="Disordered" evidence="1">
    <location>
        <begin position="72"/>
        <end position="96"/>
    </location>
</feature>
<sequence length="176" mass="18599">MRRVRELHPDIVPGAAGLLLALILLGGAVAVPAPASSTSVVGPSAFPYAVSILMGAGSIVLLIRGFVRTKSAAGRPDSDAKPDDGSEIAEGAADTTGKSSTTRRFLITGGMLLGYILIFIPVGYLLSTFAFLVATTMYLDRRRWLRNLIFGVVFAVVVYYVFTLTLNVQLPVGILG</sequence>
<feature type="transmembrane region" description="Helical" evidence="2">
    <location>
        <begin position="112"/>
        <end position="138"/>
    </location>
</feature>
<dbReference type="InterPro" id="IPR009936">
    <property type="entry name" value="DUF1468"/>
</dbReference>
<evidence type="ECO:0000313" key="5">
    <source>
        <dbReference type="Proteomes" id="UP000539111"/>
    </source>
</evidence>
<keyword evidence="2" id="KW-1133">Transmembrane helix</keyword>
<dbReference type="EMBL" id="JACBZP010000001">
    <property type="protein sequence ID" value="NYI67127.1"/>
    <property type="molecule type" value="Genomic_DNA"/>
</dbReference>
<dbReference type="RefSeq" id="WP_179426889.1">
    <property type="nucleotide sequence ID" value="NZ_JACBZP010000001.1"/>
</dbReference>
<feature type="transmembrane region" description="Helical" evidence="2">
    <location>
        <begin position="144"/>
        <end position="162"/>
    </location>
</feature>
<proteinExistence type="predicted"/>
<comment type="caution">
    <text evidence="4">The sequence shown here is derived from an EMBL/GenBank/DDBJ whole genome shotgun (WGS) entry which is preliminary data.</text>
</comment>
<evidence type="ECO:0000256" key="2">
    <source>
        <dbReference type="SAM" id="Phobius"/>
    </source>
</evidence>
<evidence type="ECO:0000259" key="3">
    <source>
        <dbReference type="Pfam" id="PF07331"/>
    </source>
</evidence>
<keyword evidence="2" id="KW-0812">Transmembrane</keyword>
<dbReference type="AlphaFoldDB" id="A0A7Z0AA62"/>
<gene>
    <name evidence="4" type="ORF">BJY26_001433</name>
</gene>
<protein>
    <submittedName>
        <fullName evidence="4">Putative tricarboxylic transport membrane protein</fullName>
    </submittedName>
</protein>
<keyword evidence="2" id="KW-0472">Membrane</keyword>
<evidence type="ECO:0000256" key="1">
    <source>
        <dbReference type="SAM" id="MobiDB-lite"/>
    </source>
</evidence>
<name>A0A7Z0AA62_9MICO</name>
<feature type="transmembrane region" description="Helical" evidence="2">
    <location>
        <begin position="46"/>
        <end position="67"/>
    </location>
</feature>
<keyword evidence="5" id="KW-1185">Reference proteome</keyword>
<accession>A0A7Z0AA62</accession>
<feature type="domain" description="DUF1468" evidence="3">
    <location>
        <begin position="17"/>
        <end position="171"/>
    </location>
</feature>
<dbReference type="Pfam" id="PF07331">
    <property type="entry name" value="TctB"/>
    <property type="match status" value="1"/>
</dbReference>
<organism evidence="4 5">
    <name type="scientific">Spelaeicoccus albus</name>
    <dbReference type="NCBI Taxonomy" id="1280376"/>
    <lineage>
        <taxon>Bacteria</taxon>
        <taxon>Bacillati</taxon>
        <taxon>Actinomycetota</taxon>
        <taxon>Actinomycetes</taxon>
        <taxon>Micrococcales</taxon>
        <taxon>Brevibacteriaceae</taxon>
        <taxon>Spelaeicoccus</taxon>
    </lineage>
</organism>